<name>A0A7C2XA84_9BACT</name>
<comment type="caution">
    <text evidence="1">The sequence shown here is derived from an EMBL/GenBank/DDBJ whole genome shotgun (WGS) entry which is preliminary data.</text>
</comment>
<accession>A0A7C2XA84</accession>
<reference evidence="1" key="1">
    <citation type="journal article" date="2020" name="mSystems">
        <title>Genome- and Community-Level Interaction Insights into Carbon Utilization and Element Cycling Functions of Hydrothermarchaeota in Hydrothermal Sediment.</title>
        <authorList>
            <person name="Zhou Z."/>
            <person name="Liu Y."/>
            <person name="Xu W."/>
            <person name="Pan J."/>
            <person name="Luo Z.H."/>
            <person name="Li M."/>
        </authorList>
    </citation>
    <scope>NUCLEOTIDE SEQUENCE [LARGE SCALE GENOMIC DNA]</scope>
    <source>
        <strain evidence="1">SpSt-1224</strain>
    </source>
</reference>
<evidence type="ECO:0008006" key="2">
    <source>
        <dbReference type="Google" id="ProtNLM"/>
    </source>
</evidence>
<proteinExistence type="predicted"/>
<dbReference type="Proteomes" id="UP000885986">
    <property type="component" value="Unassembled WGS sequence"/>
</dbReference>
<dbReference type="InterPro" id="IPR035903">
    <property type="entry name" value="HesB-like_dom_sf"/>
</dbReference>
<dbReference type="AlphaFoldDB" id="A0A7C2XA84"/>
<dbReference type="SUPFAM" id="SSF89360">
    <property type="entry name" value="HesB-like domain"/>
    <property type="match status" value="1"/>
</dbReference>
<evidence type="ECO:0000313" key="1">
    <source>
        <dbReference type="EMBL" id="HET98037.1"/>
    </source>
</evidence>
<dbReference type="EMBL" id="DSDS01000112">
    <property type="protein sequence ID" value="HET98037.1"/>
    <property type="molecule type" value="Genomic_DNA"/>
</dbReference>
<protein>
    <recommendedName>
        <fullName evidence="2">HesB/YadR/YfhF-family protein</fullName>
    </recommendedName>
</protein>
<sequence>MGLALDEPKDSDTTHDQDGIKFLIDNSLSKQCGLVRVDFVDAGARSGFSISSANPLGGGGCGSSCSTASGSCGC</sequence>
<gene>
    <name evidence="1" type="ORF">ENN98_04985</name>
</gene>
<dbReference type="Gene3D" id="2.60.300.12">
    <property type="entry name" value="HesB-like domain"/>
    <property type="match status" value="1"/>
</dbReference>
<organism evidence="1">
    <name type="scientific">Desulfurivibrio alkaliphilus</name>
    <dbReference type="NCBI Taxonomy" id="427923"/>
    <lineage>
        <taxon>Bacteria</taxon>
        <taxon>Pseudomonadati</taxon>
        <taxon>Thermodesulfobacteriota</taxon>
        <taxon>Desulfobulbia</taxon>
        <taxon>Desulfobulbales</taxon>
        <taxon>Desulfobulbaceae</taxon>
        <taxon>Desulfurivibrio</taxon>
    </lineage>
</organism>